<evidence type="ECO:0000256" key="2">
    <source>
        <dbReference type="SAM" id="MobiDB-lite"/>
    </source>
</evidence>
<evidence type="ECO:0000256" key="1">
    <source>
        <dbReference type="SAM" id="Coils"/>
    </source>
</evidence>
<feature type="region of interest" description="Disordered" evidence="2">
    <location>
        <begin position="329"/>
        <end position="348"/>
    </location>
</feature>
<protein>
    <recommendedName>
        <fullName evidence="5">DDE-1 domain-containing protein</fullName>
    </recommendedName>
</protein>
<feature type="compositionally biased region" description="Basic and acidic residues" evidence="2">
    <location>
        <begin position="162"/>
        <end position="172"/>
    </location>
</feature>
<feature type="region of interest" description="Disordered" evidence="2">
    <location>
        <begin position="380"/>
        <end position="422"/>
    </location>
</feature>
<feature type="compositionally biased region" description="Acidic residues" evidence="2">
    <location>
        <begin position="404"/>
        <end position="422"/>
    </location>
</feature>
<keyword evidence="4" id="KW-1185">Reference proteome</keyword>
<keyword evidence="1" id="KW-0175">Coiled coil</keyword>
<feature type="coiled-coil region" evidence="1">
    <location>
        <begin position="241"/>
        <end position="303"/>
    </location>
</feature>
<dbReference type="EMBL" id="CAVNYO010000169">
    <property type="protein sequence ID" value="CAK5270739.1"/>
    <property type="molecule type" value="Genomic_DNA"/>
</dbReference>
<dbReference type="Proteomes" id="UP001295794">
    <property type="component" value="Unassembled WGS sequence"/>
</dbReference>
<evidence type="ECO:0008006" key="5">
    <source>
        <dbReference type="Google" id="ProtNLM"/>
    </source>
</evidence>
<gene>
    <name evidence="3" type="ORF">MYCIT1_LOCUS15404</name>
</gene>
<evidence type="ECO:0000313" key="4">
    <source>
        <dbReference type="Proteomes" id="UP001295794"/>
    </source>
</evidence>
<evidence type="ECO:0000313" key="3">
    <source>
        <dbReference type="EMBL" id="CAK5270739.1"/>
    </source>
</evidence>
<proteinExistence type="predicted"/>
<dbReference type="AlphaFoldDB" id="A0AAD2H9M3"/>
<feature type="region of interest" description="Disordered" evidence="2">
    <location>
        <begin position="142"/>
        <end position="176"/>
    </location>
</feature>
<sequence>MTGHSSHYSEKFLDFARKNNIILLGYPPHCTHALQGLDVVCFSKMKECWKREIAAFEARMKRDVTKAEFLTVWSPAYKAAFDEKTVQAAFRVTGVVPFNPNFVSAEQLAPSQATSTCGEFPMLQPSPVRRITQAMALHHPTRLERSSDLLELSPPSTPTRRPWNEPENKDLDPWTPSKKMRTLYAHLGSTSAGSLLLSTPKITSRTNPIRSPVIQSMPSKLPAPNWNLAMPGSSKESWKTRSQLEAENEELKEHLKRAQAQSVIKDHMLGQANATMVLQNITLKKTNEALHQQEERATNERARLFKGQAQCLSSDEFFSEVQRINKEKETRDAEKLRRKTARSDRKAAKAALDEQWVKMKADHASDVAMWDRECAELVKTGARKKDLPPKPKLPRKPLLPRLEEEADDDDDDDDDVDQEQDV</sequence>
<feature type="compositionally biased region" description="Polar residues" evidence="2">
    <location>
        <begin position="207"/>
        <end position="218"/>
    </location>
</feature>
<name>A0AAD2H9M3_9AGAR</name>
<organism evidence="3 4">
    <name type="scientific">Mycena citricolor</name>
    <dbReference type="NCBI Taxonomy" id="2018698"/>
    <lineage>
        <taxon>Eukaryota</taxon>
        <taxon>Fungi</taxon>
        <taxon>Dikarya</taxon>
        <taxon>Basidiomycota</taxon>
        <taxon>Agaricomycotina</taxon>
        <taxon>Agaricomycetes</taxon>
        <taxon>Agaricomycetidae</taxon>
        <taxon>Agaricales</taxon>
        <taxon>Marasmiineae</taxon>
        <taxon>Mycenaceae</taxon>
        <taxon>Mycena</taxon>
    </lineage>
</organism>
<feature type="compositionally biased region" description="Low complexity" evidence="2">
    <location>
        <begin position="149"/>
        <end position="160"/>
    </location>
</feature>
<accession>A0AAD2H9M3</accession>
<reference evidence="3" key="1">
    <citation type="submission" date="2023-11" db="EMBL/GenBank/DDBJ databases">
        <authorList>
            <person name="De Vega J J."/>
            <person name="De Vega J J."/>
        </authorList>
    </citation>
    <scope>NUCLEOTIDE SEQUENCE</scope>
</reference>
<feature type="region of interest" description="Disordered" evidence="2">
    <location>
        <begin position="207"/>
        <end position="226"/>
    </location>
</feature>
<comment type="caution">
    <text evidence="3">The sequence shown here is derived from an EMBL/GenBank/DDBJ whole genome shotgun (WGS) entry which is preliminary data.</text>
</comment>